<dbReference type="GO" id="GO:0005634">
    <property type="term" value="C:nucleus"/>
    <property type="evidence" value="ECO:0007669"/>
    <property type="project" value="UniProtKB-SubCell"/>
</dbReference>
<dbReference type="GO" id="GO:0051301">
    <property type="term" value="P:cell division"/>
    <property type="evidence" value="ECO:0007669"/>
    <property type="project" value="UniProtKB-UniRule"/>
</dbReference>
<reference evidence="2" key="1">
    <citation type="journal article" date="2021" name="Sci. Rep.">
        <title>Diploid genomic architecture of Nitzschia inconspicua, an elite biomass production diatom.</title>
        <authorList>
            <person name="Oliver A."/>
            <person name="Podell S."/>
            <person name="Pinowska A."/>
            <person name="Traller J.C."/>
            <person name="Smith S.R."/>
            <person name="McClure R."/>
            <person name="Beliaev A."/>
            <person name="Bohutskyi P."/>
            <person name="Hill E.A."/>
            <person name="Rabines A."/>
            <person name="Zheng H."/>
            <person name="Allen L.Z."/>
            <person name="Kuo A."/>
            <person name="Grigoriev I.V."/>
            <person name="Allen A.E."/>
            <person name="Hazlebeck D."/>
            <person name="Allen E.E."/>
        </authorList>
    </citation>
    <scope>NUCLEOTIDE SEQUENCE</scope>
    <source>
        <strain evidence="2">Hildebrandi</strain>
    </source>
</reference>
<evidence type="ECO:0000256" key="1">
    <source>
        <dbReference type="SAM" id="Coils"/>
    </source>
</evidence>
<dbReference type="EMBL" id="JAGRRH010000017">
    <property type="protein sequence ID" value="KAG7352420.1"/>
    <property type="molecule type" value="Genomic_DNA"/>
</dbReference>
<feature type="coiled-coil region" evidence="1">
    <location>
        <begin position="97"/>
        <end position="180"/>
    </location>
</feature>
<dbReference type="GO" id="GO:0000776">
    <property type="term" value="C:kinetochore"/>
    <property type="evidence" value="ECO:0007669"/>
    <property type="project" value="UniProtKB-KW"/>
</dbReference>
<accession>A0A9K3PM08</accession>
<keyword evidence="3" id="KW-1185">Reference proteome</keyword>
<dbReference type="Proteomes" id="UP000693970">
    <property type="component" value="Unassembled WGS sequence"/>
</dbReference>
<keyword evidence="1" id="KW-0175">Coiled coil</keyword>
<protein>
    <recommendedName>
        <fullName evidence="4">Kinetochore protein Spc24</fullName>
    </recommendedName>
</protein>
<gene>
    <name evidence="2" type="ORF">IV203_008468</name>
</gene>
<sequence length="252" mass="28802">MTASKRKNEATVASNMVTRVFVNNVHNNPNILEDYKENDKQWVFNTMNRIQQLRSKWQVDQPDFGSSPSSKTYLDDSIALAIRSINEGDAGPEQRLLAEATQVKAELTHDIQQAKELCDQESSVLVQLASKLVNFREQRKALLQQIHDLDERQRASQQRIALYQEEASQELDVVSDLEEEKKRQVPRLKASISLYAVTTGIKWDFENPDILSGQVDIPSHKGFKLFSIDPRDYSPVETADMLWNLTEGRTVI</sequence>
<dbReference type="AlphaFoldDB" id="A0A9K3PM08"/>
<proteinExistence type="predicted"/>
<comment type="caution">
    <text evidence="2">The sequence shown here is derived from an EMBL/GenBank/DDBJ whole genome shotgun (WGS) entry which is preliminary data.</text>
</comment>
<evidence type="ECO:0000313" key="3">
    <source>
        <dbReference type="Proteomes" id="UP000693970"/>
    </source>
</evidence>
<reference evidence="2" key="2">
    <citation type="submission" date="2021-04" db="EMBL/GenBank/DDBJ databases">
        <authorList>
            <person name="Podell S."/>
        </authorList>
    </citation>
    <scope>NUCLEOTIDE SEQUENCE</scope>
    <source>
        <strain evidence="2">Hildebrandi</strain>
    </source>
</reference>
<name>A0A9K3PM08_9STRA</name>
<evidence type="ECO:0000313" key="2">
    <source>
        <dbReference type="EMBL" id="KAG7352420.1"/>
    </source>
</evidence>
<dbReference type="OrthoDB" id="49185at2759"/>
<evidence type="ECO:0008006" key="4">
    <source>
        <dbReference type="Google" id="ProtNLM"/>
    </source>
</evidence>
<organism evidence="2 3">
    <name type="scientific">Nitzschia inconspicua</name>
    <dbReference type="NCBI Taxonomy" id="303405"/>
    <lineage>
        <taxon>Eukaryota</taxon>
        <taxon>Sar</taxon>
        <taxon>Stramenopiles</taxon>
        <taxon>Ochrophyta</taxon>
        <taxon>Bacillariophyta</taxon>
        <taxon>Bacillariophyceae</taxon>
        <taxon>Bacillariophycidae</taxon>
        <taxon>Bacillariales</taxon>
        <taxon>Bacillariaceae</taxon>
        <taxon>Nitzschia</taxon>
    </lineage>
</organism>